<organism evidence="2 3">
    <name type="scientific">Periconia macrospinosa</name>
    <dbReference type="NCBI Taxonomy" id="97972"/>
    <lineage>
        <taxon>Eukaryota</taxon>
        <taxon>Fungi</taxon>
        <taxon>Dikarya</taxon>
        <taxon>Ascomycota</taxon>
        <taxon>Pezizomycotina</taxon>
        <taxon>Dothideomycetes</taxon>
        <taxon>Pleosporomycetidae</taxon>
        <taxon>Pleosporales</taxon>
        <taxon>Massarineae</taxon>
        <taxon>Periconiaceae</taxon>
        <taxon>Periconia</taxon>
    </lineage>
</organism>
<dbReference type="OrthoDB" id="5383867at2759"/>
<dbReference type="Proteomes" id="UP000244855">
    <property type="component" value="Unassembled WGS sequence"/>
</dbReference>
<dbReference type="AlphaFoldDB" id="A0A2V1D1R9"/>
<dbReference type="Pfam" id="PF24494">
    <property type="entry name" value="DUF7587"/>
    <property type="match status" value="1"/>
</dbReference>
<reference evidence="2 3" key="1">
    <citation type="journal article" date="2018" name="Sci. Rep.">
        <title>Comparative genomics provides insights into the lifestyle and reveals functional heterogeneity of dark septate endophytic fungi.</title>
        <authorList>
            <person name="Knapp D.G."/>
            <person name="Nemeth J.B."/>
            <person name="Barry K."/>
            <person name="Hainaut M."/>
            <person name="Henrissat B."/>
            <person name="Johnson J."/>
            <person name="Kuo A."/>
            <person name="Lim J.H.P."/>
            <person name="Lipzen A."/>
            <person name="Nolan M."/>
            <person name="Ohm R.A."/>
            <person name="Tamas L."/>
            <person name="Grigoriev I.V."/>
            <person name="Spatafora J.W."/>
            <person name="Nagy L.G."/>
            <person name="Kovacs G.M."/>
        </authorList>
    </citation>
    <scope>NUCLEOTIDE SEQUENCE [LARGE SCALE GENOMIC DNA]</scope>
    <source>
        <strain evidence="2 3">DSE2036</strain>
    </source>
</reference>
<proteinExistence type="predicted"/>
<dbReference type="InterPro" id="IPR056009">
    <property type="entry name" value="DUF7587"/>
</dbReference>
<feature type="domain" description="DUF7587" evidence="1">
    <location>
        <begin position="12"/>
        <end position="142"/>
    </location>
</feature>
<evidence type="ECO:0000313" key="2">
    <source>
        <dbReference type="EMBL" id="PVH91433.1"/>
    </source>
</evidence>
<evidence type="ECO:0000259" key="1">
    <source>
        <dbReference type="Pfam" id="PF24494"/>
    </source>
</evidence>
<protein>
    <recommendedName>
        <fullName evidence="1">DUF7587 domain-containing protein</fullName>
    </recommendedName>
</protein>
<evidence type="ECO:0000313" key="3">
    <source>
        <dbReference type="Proteomes" id="UP000244855"/>
    </source>
</evidence>
<name>A0A2V1D1R9_9PLEO</name>
<gene>
    <name evidence="2" type="ORF">DM02DRAFT_342728</name>
</gene>
<sequence length="169" mass="19754">MNRFSPTSETHPPRFLFRVECHDQSSRYYNCSFTNFHMTARFPTRIVNESAFRDHFSWSHTPTPFLSFSNDWNKALARRRWMLDNGAKDIVLIAVETRDLRNVYNAYDVARCLGYTDNTRNRRRRLSKHCGEFLVVGGIHADEYRIIATFPGDGPERLVSLSIPKSYSP</sequence>
<keyword evidence="3" id="KW-1185">Reference proteome</keyword>
<accession>A0A2V1D1R9</accession>
<dbReference type="EMBL" id="KZ805866">
    <property type="protein sequence ID" value="PVH91433.1"/>
    <property type="molecule type" value="Genomic_DNA"/>
</dbReference>